<dbReference type="Pfam" id="PF17765">
    <property type="entry name" value="MLTR_LBD"/>
    <property type="match status" value="1"/>
</dbReference>
<dbReference type="Gene3D" id="3.30.450.180">
    <property type="match status" value="1"/>
</dbReference>
<organism evidence="2 3">
    <name type="scientific">Actinomadura vinacea</name>
    <dbReference type="NCBI Taxonomy" id="115336"/>
    <lineage>
        <taxon>Bacteria</taxon>
        <taxon>Bacillati</taxon>
        <taxon>Actinomycetota</taxon>
        <taxon>Actinomycetes</taxon>
        <taxon>Streptosporangiales</taxon>
        <taxon>Thermomonosporaceae</taxon>
        <taxon>Actinomadura</taxon>
    </lineage>
</organism>
<evidence type="ECO:0000259" key="1">
    <source>
        <dbReference type="PROSITE" id="PS50943"/>
    </source>
</evidence>
<dbReference type="InterPro" id="IPR041413">
    <property type="entry name" value="MLTR_LBD"/>
</dbReference>
<dbReference type="CDD" id="cd00093">
    <property type="entry name" value="HTH_XRE"/>
    <property type="match status" value="1"/>
</dbReference>
<dbReference type="InterPro" id="IPR010982">
    <property type="entry name" value="Lambda_DNA-bd_dom_sf"/>
</dbReference>
<dbReference type="PROSITE" id="PS50943">
    <property type="entry name" value="HTH_CROC1"/>
    <property type="match status" value="1"/>
</dbReference>
<feature type="domain" description="HTH cro/C1-type" evidence="1">
    <location>
        <begin position="45"/>
        <end position="96"/>
    </location>
</feature>
<proteinExistence type="predicted"/>
<dbReference type="PANTHER" id="PTHR35010">
    <property type="entry name" value="BLL4672 PROTEIN-RELATED"/>
    <property type="match status" value="1"/>
</dbReference>
<evidence type="ECO:0000313" key="2">
    <source>
        <dbReference type="EMBL" id="GAA2439253.1"/>
    </source>
</evidence>
<evidence type="ECO:0000313" key="3">
    <source>
        <dbReference type="Proteomes" id="UP001501231"/>
    </source>
</evidence>
<dbReference type="SUPFAM" id="SSF47413">
    <property type="entry name" value="lambda repressor-like DNA-binding domains"/>
    <property type="match status" value="1"/>
</dbReference>
<gene>
    <name evidence="2" type="ORF">GCM10010191_63230</name>
</gene>
<dbReference type="EMBL" id="BAAARW010000024">
    <property type="protein sequence ID" value="GAA2439253.1"/>
    <property type="molecule type" value="Genomic_DNA"/>
</dbReference>
<dbReference type="Proteomes" id="UP001501231">
    <property type="component" value="Unassembled WGS sequence"/>
</dbReference>
<dbReference type="PANTHER" id="PTHR35010:SF2">
    <property type="entry name" value="BLL4672 PROTEIN"/>
    <property type="match status" value="1"/>
</dbReference>
<dbReference type="Gene3D" id="1.10.260.40">
    <property type="entry name" value="lambda repressor-like DNA-binding domains"/>
    <property type="match status" value="1"/>
</dbReference>
<accession>A0ABP5WXD4</accession>
<name>A0ABP5WXD4_9ACTN</name>
<dbReference type="InterPro" id="IPR001387">
    <property type="entry name" value="Cro/C1-type_HTH"/>
</dbReference>
<sequence length="294" mass="32692">MARIRRARLSGRLDSMATRELANFLRSRRDRIKPSAVGLPAGGRRRAPGLRRAEVAMLAGISPDYYMRLEQGRGIRPSPSVLDGLSRALGLNTDERDHLYRLARSEPSPPHLPAEGPVDANVRRLLEAIAPVPAYVINGRLDVLAWNRTAAALMCELAEQPEPRRNMLRYAFGDPRARDFYVAWEEVARHGVAQLRTATGRDPGDPANGALIRELADGSPEFRDWWRRQDVKGPGIGRKEYRHPVVGRLSLDYIGMVLPNTLDHQFVTLTAPEGSPSQAALEKLAVQRYEVSAG</sequence>
<keyword evidence="3" id="KW-1185">Reference proteome</keyword>
<dbReference type="SMART" id="SM00530">
    <property type="entry name" value="HTH_XRE"/>
    <property type="match status" value="1"/>
</dbReference>
<comment type="caution">
    <text evidence="2">The sequence shown here is derived from an EMBL/GenBank/DDBJ whole genome shotgun (WGS) entry which is preliminary data.</text>
</comment>
<protein>
    <submittedName>
        <fullName evidence="2">Helix-turn-helix domain-containing protein</fullName>
    </submittedName>
</protein>
<reference evidence="3" key="1">
    <citation type="journal article" date="2019" name="Int. J. Syst. Evol. Microbiol.">
        <title>The Global Catalogue of Microorganisms (GCM) 10K type strain sequencing project: providing services to taxonomists for standard genome sequencing and annotation.</title>
        <authorList>
            <consortium name="The Broad Institute Genomics Platform"/>
            <consortium name="The Broad Institute Genome Sequencing Center for Infectious Disease"/>
            <person name="Wu L."/>
            <person name="Ma J."/>
        </authorList>
    </citation>
    <scope>NUCLEOTIDE SEQUENCE [LARGE SCALE GENOMIC DNA]</scope>
    <source>
        <strain evidence="3">JCM 3325</strain>
    </source>
</reference>
<dbReference type="Pfam" id="PF13560">
    <property type="entry name" value="HTH_31"/>
    <property type="match status" value="1"/>
</dbReference>